<name>A0AA40FNB6_9HYME</name>
<dbReference type="Proteomes" id="UP001177670">
    <property type="component" value="Unassembled WGS sequence"/>
</dbReference>
<dbReference type="AlphaFoldDB" id="A0AA40FNB6"/>
<comment type="caution">
    <text evidence="1">The sequence shown here is derived from an EMBL/GenBank/DDBJ whole genome shotgun (WGS) entry which is preliminary data.</text>
</comment>
<gene>
    <name evidence="1" type="ORF">K0M31_009775</name>
</gene>
<sequence>MVARGFELNALDSFGDGEDRRWEERGRGRPVAMVDAAKEGTREKGVKRKRERRGIAKSVADWRPKARLQIPGVMPVIRGFGAQ</sequence>
<organism evidence="1 2">
    <name type="scientific">Melipona bicolor</name>
    <dbReference type="NCBI Taxonomy" id="60889"/>
    <lineage>
        <taxon>Eukaryota</taxon>
        <taxon>Metazoa</taxon>
        <taxon>Ecdysozoa</taxon>
        <taxon>Arthropoda</taxon>
        <taxon>Hexapoda</taxon>
        <taxon>Insecta</taxon>
        <taxon>Pterygota</taxon>
        <taxon>Neoptera</taxon>
        <taxon>Endopterygota</taxon>
        <taxon>Hymenoptera</taxon>
        <taxon>Apocrita</taxon>
        <taxon>Aculeata</taxon>
        <taxon>Apoidea</taxon>
        <taxon>Anthophila</taxon>
        <taxon>Apidae</taxon>
        <taxon>Melipona</taxon>
    </lineage>
</organism>
<keyword evidence="2" id="KW-1185">Reference proteome</keyword>
<accession>A0AA40FNB6</accession>
<protein>
    <submittedName>
        <fullName evidence="1">Uncharacterized protein</fullName>
    </submittedName>
</protein>
<evidence type="ECO:0000313" key="2">
    <source>
        <dbReference type="Proteomes" id="UP001177670"/>
    </source>
</evidence>
<reference evidence="1" key="1">
    <citation type="submission" date="2021-10" db="EMBL/GenBank/DDBJ databases">
        <title>Melipona bicolor Genome sequencing and assembly.</title>
        <authorList>
            <person name="Araujo N.S."/>
            <person name="Arias M.C."/>
        </authorList>
    </citation>
    <scope>NUCLEOTIDE SEQUENCE</scope>
    <source>
        <strain evidence="1">USP_2M_L1-L4_2017</strain>
        <tissue evidence="1">Whole body</tissue>
    </source>
</reference>
<proteinExistence type="predicted"/>
<evidence type="ECO:0000313" key="1">
    <source>
        <dbReference type="EMBL" id="KAK1121926.1"/>
    </source>
</evidence>
<dbReference type="EMBL" id="JAHYIQ010000024">
    <property type="protein sequence ID" value="KAK1121926.1"/>
    <property type="molecule type" value="Genomic_DNA"/>
</dbReference>